<accession>A0A9P3G3V4</accession>
<keyword evidence="3" id="KW-1185">Reference proteome</keyword>
<name>A0A9P3G3V4_9APHY</name>
<dbReference type="EMBL" id="BPQB01000010">
    <property type="protein sequence ID" value="GJE88627.1"/>
    <property type="molecule type" value="Genomic_DNA"/>
</dbReference>
<sequence length="72" mass="8326">MSTRHHTTRPRAPTLDRYYFPSSTSAPDPTLLARQQETEDRKRQELFARIMESRQLASPALSSGSSRRSYRS</sequence>
<gene>
    <name evidence="2" type="ORF">PsYK624_047100</name>
</gene>
<dbReference type="AlphaFoldDB" id="A0A9P3G3V4"/>
<evidence type="ECO:0000256" key="1">
    <source>
        <dbReference type="SAM" id="MobiDB-lite"/>
    </source>
</evidence>
<dbReference type="Proteomes" id="UP000703269">
    <property type="component" value="Unassembled WGS sequence"/>
</dbReference>
<evidence type="ECO:0000313" key="2">
    <source>
        <dbReference type="EMBL" id="GJE88627.1"/>
    </source>
</evidence>
<reference evidence="2 3" key="1">
    <citation type="submission" date="2021-08" db="EMBL/GenBank/DDBJ databases">
        <title>Draft Genome Sequence of Phanerochaete sordida strain YK-624.</title>
        <authorList>
            <person name="Mori T."/>
            <person name="Dohra H."/>
            <person name="Suzuki T."/>
            <person name="Kawagishi H."/>
            <person name="Hirai H."/>
        </authorList>
    </citation>
    <scope>NUCLEOTIDE SEQUENCE [LARGE SCALE GENOMIC DNA]</scope>
    <source>
        <strain evidence="2 3">YK-624</strain>
    </source>
</reference>
<feature type="region of interest" description="Disordered" evidence="1">
    <location>
        <begin position="1"/>
        <end position="72"/>
    </location>
</feature>
<feature type="compositionally biased region" description="Low complexity" evidence="1">
    <location>
        <begin position="62"/>
        <end position="72"/>
    </location>
</feature>
<evidence type="ECO:0000313" key="3">
    <source>
        <dbReference type="Proteomes" id="UP000703269"/>
    </source>
</evidence>
<proteinExistence type="predicted"/>
<comment type="caution">
    <text evidence="2">The sequence shown here is derived from an EMBL/GenBank/DDBJ whole genome shotgun (WGS) entry which is preliminary data.</text>
</comment>
<feature type="compositionally biased region" description="Basic and acidic residues" evidence="1">
    <location>
        <begin position="36"/>
        <end position="46"/>
    </location>
</feature>
<protein>
    <submittedName>
        <fullName evidence="2">Uncharacterized protein</fullName>
    </submittedName>
</protein>
<organism evidence="2 3">
    <name type="scientific">Phanerochaete sordida</name>
    <dbReference type="NCBI Taxonomy" id="48140"/>
    <lineage>
        <taxon>Eukaryota</taxon>
        <taxon>Fungi</taxon>
        <taxon>Dikarya</taxon>
        <taxon>Basidiomycota</taxon>
        <taxon>Agaricomycotina</taxon>
        <taxon>Agaricomycetes</taxon>
        <taxon>Polyporales</taxon>
        <taxon>Phanerochaetaceae</taxon>
        <taxon>Phanerochaete</taxon>
    </lineage>
</organism>